<feature type="domain" description="Gfo/Idh/MocA-like oxidoreductase N-terminal" evidence="3">
    <location>
        <begin position="8"/>
        <end position="134"/>
    </location>
</feature>
<dbReference type="SUPFAM" id="SSF55347">
    <property type="entry name" value="Glyceraldehyde-3-phosphate dehydrogenase-like, C-terminal domain"/>
    <property type="match status" value="1"/>
</dbReference>
<dbReference type="PANTHER" id="PTHR43818:SF11">
    <property type="entry name" value="BCDNA.GH03377"/>
    <property type="match status" value="1"/>
</dbReference>
<feature type="compositionally biased region" description="Low complexity" evidence="2">
    <location>
        <begin position="399"/>
        <end position="422"/>
    </location>
</feature>
<dbReference type="InterPro" id="IPR000683">
    <property type="entry name" value="Gfo/Idh/MocA-like_OxRdtase_N"/>
</dbReference>
<dbReference type="Pfam" id="PF22725">
    <property type="entry name" value="GFO_IDH_MocA_C3"/>
    <property type="match status" value="1"/>
</dbReference>
<keyword evidence="1" id="KW-0560">Oxidoreductase</keyword>
<dbReference type="Pfam" id="PF01408">
    <property type="entry name" value="GFO_IDH_MocA"/>
    <property type="match status" value="1"/>
</dbReference>
<evidence type="ECO:0000313" key="5">
    <source>
        <dbReference type="EMBL" id="BDA64907.1"/>
    </source>
</evidence>
<keyword evidence="6" id="KW-1185">Reference proteome</keyword>
<evidence type="ECO:0000256" key="1">
    <source>
        <dbReference type="ARBA" id="ARBA00023002"/>
    </source>
</evidence>
<sequence length="422" mass="44998">MTKKRPLGVGVISLGWMGRLHARSYRSIPERFPELGVAPRLVAAADPVEQIRAEAVEDLGFERAYADYRELLADPQVEAVSICAPNFLHHEMALAAVEAGKPFWIEKPMGISAEQSRQIAQAAQDAGLVTAVGFNYRHTPAIEYMRSLVRSGALGRITNVRVWFIADYNSSPLSPLTWRASREKAGAGVVPDLMSHGADLAQYVVGRIASVSALTDTFITERPIPTKMGIGHSGFEIGEEVGPVGNEDYVSMLVRFDGGAVGTMESCRVSVGPRAEYVVEVYGTGGSARWNFERLNELEVCTGLDGGAVHGYTRAMAGPQWGQWQRFQPAIGTSMGFDDMKSIEAAQFLESILTGEQIAPSAADAWCAAEVDQAIVASAADGQWHDVPRVAGPTTFDRAPGAQGAATAPPSAPTTPAAPAGA</sequence>
<name>A0ABN6K5G6_9ACTO</name>
<reference evidence="5 6" key="1">
    <citation type="submission" date="2021-08" db="EMBL/GenBank/DDBJ databases">
        <title>Whole genome sequence of novel Actinomyces species strain MAS-1.</title>
        <authorList>
            <person name="Saito M."/>
            <person name="Kuwahara N."/>
            <person name="Takizawa T."/>
            <person name="Gotouda H."/>
            <person name="Ochiai T."/>
        </authorList>
    </citation>
    <scope>NUCLEOTIDE SEQUENCE [LARGE SCALE GENOMIC DNA]</scope>
    <source>
        <strain evidence="5 6">MAS-1</strain>
    </source>
</reference>
<dbReference type="InterPro" id="IPR055170">
    <property type="entry name" value="GFO_IDH_MocA-like_dom"/>
</dbReference>
<protein>
    <submittedName>
        <fullName evidence="5">Oxidoreductase</fullName>
    </submittedName>
</protein>
<feature type="domain" description="GFO/IDH/MocA-like oxidoreductase" evidence="4">
    <location>
        <begin position="143"/>
        <end position="288"/>
    </location>
</feature>
<dbReference type="Gene3D" id="3.40.50.720">
    <property type="entry name" value="NAD(P)-binding Rossmann-like Domain"/>
    <property type="match status" value="1"/>
</dbReference>
<evidence type="ECO:0000256" key="2">
    <source>
        <dbReference type="SAM" id="MobiDB-lite"/>
    </source>
</evidence>
<feature type="region of interest" description="Disordered" evidence="2">
    <location>
        <begin position="391"/>
        <end position="422"/>
    </location>
</feature>
<evidence type="ECO:0000313" key="6">
    <source>
        <dbReference type="Proteomes" id="UP000824496"/>
    </source>
</evidence>
<evidence type="ECO:0000259" key="3">
    <source>
        <dbReference type="Pfam" id="PF01408"/>
    </source>
</evidence>
<gene>
    <name evidence="5" type="ORF">MANAM107_17410</name>
</gene>
<accession>A0ABN6K5G6</accession>
<dbReference type="PANTHER" id="PTHR43818">
    <property type="entry name" value="BCDNA.GH03377"/>
    <property type="match status" value="1"/>
</dbReference>
<proteinExistence type="predicted"/>
<dbReference type="InterPro" id="IPR050463">
    <property type="entry name" value="Gfo/Idh/MocA_oxidrdct_glycsds"/>
</dbReference>
<evidence type="ECO:0000259" key="4">
    <source>
        <dbReference type="Pfam" id="PF22725"/>
    </source>
</evidence>
<dbReference type="Gene3D" id="3.30.360.10">
    <property type="entry name" value="Dihydrodipicolinate Reductase, domain 2"/>
    <property type="match status" value="1"/>
</dbReference>
<dbReference type="EMBL" id="AP025017">
    <property type="protein sequence ID" value="BDA64907.1"/>
    <property type="molecule type" value="Genomic_DNA"/>
</dbReference>
<dbReference type="Proteomes" id="UP000824496">
    <property type="component" value="Chromosome"/>
</dbReference>
<dbReference type="RefSeq" id="WP_223907413.1">
    <property type="nucleotide sequence ID" value="NZ_AP025017.1"/>
</dbReference>
<dbReference type="SUPFAM" id="SSF51735">
    <property type="entry name" value="NAD(P)-binding Rossmann-fold domains"/>
    <property type="match status" value="1"/>
</dbReference>
<organism evidence="5 6">
    <name type="scientific">Actinomyces capricornis</name>
    <dbReference type="NCBI Taxonomy" id="2755559"/>
    <lineage>
        <taxon>Bacteria</taxon>
        <taxon>Bacillati</taxon>
        <taxon>Actinomycetota</taxon>
        <taxon>Actinomycetes</taxon>
        <taxon>Actinomycetales</taxon>
        <taxon>Actinomycetaceae</taxon>
        <taxon>Actinomyces</taxon>
    </lineage>
</organism>
<dbReference type="InterPro" id="IPR036291">
    <property type="entry name" value="NAD(P)-bd_dom_sf"/>
</dbReference>